<evidence type="ECO:0000259" key="25">
    <source>
        <dbReference type="PROSITE" id="PS50893"/>
    </source>
</evidence>
<dbReference type="FunFam" id="3.40.50.300:FF:000074">
    <property type="entry name" value="Multidrug resistance-associated protein 5 isoform 1"/>
    <property type="match status" value="1"/>
</dbReference>
<reference evidence="27" key="1">
    <citation type="submission" date="2025-08" db="UniProtKB">
        <authorList>
            <consortium name="Ensembl"/>
        </authorList>
    </citation>
    <scope>IDENTIFICATION</scope>
</reference>
<proteinExistence type="inferred from homology"/>
<dbReference type="PANTHER" id="PTHR24223:SF241">
    <property type="entry name" value="MULTIDRUG RESISTANCE-ASSOCIATED PROTEIN 1"/>
    <property type="match status" value="1"/>
</dbReference>
<dbReference type="CDD" id="cd18595">
    <property type="entry name" value="ABC_6TM_MRP1_2_3_6_D1_like"/>
    <property type="match status" value="1"/>
</dbReference>
<dbReference type="PANTHER" id="PTHR24223">
    <property type="entry name" value="ATP-BINDING CASSETTE SUB-FAMILY C"/>
    <property type="match status" value="1"/>
</dbReference>
<organism evidence="27 28">
    <name type="scientific">Accipiter nisus</name>
    <name type="common">Eurasian sparrowhawk</name>
    <dbReference type="NCBI Taxonomy" id="211598"/>
    <lineage>
        <taxon>Eukaryota</taxon>
        <taxon>Metazoa</taxon>
        <taxon>Chordata</taxon>
        <taxon>Craniata</taxon>
        <taxon>Vertebrata</taxon>
        <taxon>Euteleostomi</taxon>
        <taxon>Archelosauria</taxon>
        <taxon>Archosauria</taxon>
        <taxon>Dinosauria</taxon>
        <taxon>Saurischia</taxon>
        <taxon>Theropoda</taxon>
        <taxon>Coelurosauria</taxon>
        <taxon>Aves</taxon>
        <taxon>Neognathae</taxon>
        <taxon>Neoaves</taxon>
        <taxon>Telluraves</taxon>
        <taxon>Accipitrimorphae</taxon>
        <taxon>Accipitriformes</taxon>
        <taxon>Accipitridae</taxon>
        <taxon>Accipitrinae</taxon>
        <taxon>Accipiter</taxon>
    </lineage>
</organism>
<evidence type="ECO:0000313" key="28">
    <source>
        <dbReference type="Proteomes" id="UP000694541"/>
    </source>
</evidence>
<evidence type="ECO:0000256" key="7">
    <source>
        <dbReference type="ARBA" id="ARBA00022737"/>
    </source>
</evidence>
<comment type="catalytic activity">
    <reaction evidence="22">
        <text>17beta-estradiol 17-O-(beta-D-glucuronate)(in) + ATP + H2O = 17beta-estradiol 17-O-(beta-D-glucuronate)(out) + ADP + phosphate + H(+)</text>
        <dbReference type="Rhea" id="RHEA:60128"/>
        <dbReference type="ChEBI" id="CHEBI:15377"/>
        <dbReference type="ChEBI" id="CHEBI:15378"/>
        <dbReference type="ChEBI" id="CHEBI:30616"/>
        <dbReference type="ChEBI" id="CHEBI:43474"/>
        <dbReference type="ChEBI" id="CHEBI:82961"/>
        <dbReference type="ChEBI" id="CHEBI:456216"/>
    </reaction>
    <physiologicalReaction direction="left-to-right" evidence="22">
        <dbReference type="Rhea" id="RHEA:60129"/>
    </physiologicalReaction>
</comment>
<keyword evidence="11 24" id="KW-1133">Transmembrane helix</keyword>
<feature type="transmembrane region" description="Helical" evidence="24">
    <location>
        <begin position="904"/>
        <end position="935"/>
    </location>
</feature>
<comment type="catalytic activity">
    <reaction evidence="15">
        <text>ATP + H2O + xenobioticSide 1 = ADP + phosphate + xenobioticSide 2.</text>
        <dbReference type="EC" id="7.6.2.2"/>
    </reaction>
</comment>
<keyword evidence="7" id="KW-0677">Repeat</keyword>
<reference evidence="27" key="2">
    <citation type="submission" date="2025-09" db="UniProtKB">
        <authorList>
            <consortium name="Ensembl"/>
        </authorList>
    </citation>
    <scope>IDENTIFICATION</scope>
</reference>
<evidence type="ECO:0000259" key="26">
    <source>
        <dbReference type="PROSITE" id="PS50929"/>
    </source>
</evidence>
<evidence type="ECO:0000256" key="3">
    <source>
        <dbReference type="ARBA" id="ARBA00012191"/>
    </source>
</evidence>
<dbReference type="Ensembl" id="ENSANIT00000024741.1">
    <property type="protein sequence ID" value="ENSANIP00000023949.1"/>
    <property type="gene ID" value="ENSANIG00000009470.1"/>
</dbReference>
<feature type="transmembrane region" description="Helical" evidence="24">
    <location>
        <begin position="22"/>
        <end position="41"/>
    </location>
</feature>
<feature type="domain" description="ABC transporter" evidence="25">
    <location>
        <begin position="1179"/>
        <end position="1411"/>
    </location>
</feature>
<dbReference type="FunFam" id="3.40.50.300:FF:000293">
    <property type="entry name" value="ATP binding cassette subfamily C member 1"/>
    <property type="match status" value="1"/>
</dbReference>
<dbReference type="Pfam" id="PF00664">
    <property type="entry name" value="ABC_membrane"/>
    <property type="match status" value="2"/>
</dbReference>
<feature type="transmembrane region" description="Helical" evidence="24">
    <location>
        <begin position="121"/>
        <end position="142"/>
    </location>
</feature>
<evidence type="ECO:0000256" key="21">
    <source>
        <dbReference type="ARBA" id="ARBA00047523"/>
    </source>
</evidence>
<keyword evidence="28" id="KW-1185">Reference proteome</keyword>
<keyword evidence="5" id="KW-1003">Cell membrane</keyword>
<keyword evidence="12" id="KW-0445">Lipid transport</keyword>
<evidence type="ECO:0000313" key="27">
    <source>
        <dbReference type="Ensembl" id="ENSANIP00000023949.1"/>
    </source>
</evidence>
<dbReference type="Pfam" id="PF00005">
    <property type="entry name" value="ABC_tran"/>
    <property type="match status" value="2"/>
</dbReference>
<feature type="transmembrane region" description="Helical" evidence="24">
    <location>
        <begin position="1096"/>
        <end position="1112"/>
    </location>
</feature>
<feature type="transmembrane region" description="Helical" evidence="24">
    <location>
        <begin position="857"/>
        <end position="884"/>
    </location>
</feature>
<accession>A0A8B9NHT7</accession>
<name>A0A8B9NHT7_9AVES</name>
<dbReference type="PROSITE" id="PS50929">
    <property type="entry name" value="ABC_TM1F"/>
    <property type="match status" value="2"/>
</dbReference>
<evidence type="ECO:0000256" key="8">
    <source>
        <dbReference type="ARBA" id="ARBA00022741"/>
    </source>
</evidence>
<dbReference type="FunFam" id="1.20.1560.10:FF:000001">
    <property type="entry name" value="ATP-binding cassette subfamily C member 1"/>
    <property type="match status" value="1"/>
</dbReference>
<evidence type="ECO:0000256" key="14">
    <source>
        <dbReference type="ARBA" id="ARBA00024220"/>
    </source>
</evidence>
<dbReference type="InterPro" id="IPR011527">
    <property type="entry name" value="ABC1_TM_dom"/>
</dbReference>
<dbReference type="Gene3D" id="1.20.1560.10">
    <property type="entry name" value="ABC transporter type 1, transmembrane domain"/>
    <property type="match status" value="2"/>
</dbReference>
<evidence type="ECO:0000256" key="15">
    <source>
        <dbReference type="ARBA" id="ARBA00034018"/>
    </source>
</evidence>
<dbReference type="GO" id="GO:0016323">
    <property type="term" value="C:basolateral plasma membrane"/>
    <property type="evidence" value="ECO:0007669"/>
    <property type="project" value="TreeGrafter"/>
</dbReference>
<dbReference type="InterPro" id="IPR017871">
    <property type="entry name" value="ABC_transporter-like_CS"/>
</dbReference>
<dbReference type="CDD" id="cd03244">
    <property type="entry name" value="ABCC_MRP_domain2"/>
    <property type="match status" value="1"/>
</dbReference>
<comment type="subcellular location">
    <subcellularLocation>
        <location evidence="1">Cell membrane</location>
        <topology evidence="1">Multi-pass membrane protein</topology>
    </subcellularLocation>
</comment>
<dbReference type="Proteomes" id="UP000694541">
    <property type="component" value="Unplaced"/>
</dbReference>
<dbReference type="InterPro" id="IPR036640">
    <property type="entry name" value="ABC1_TM_sf"/>
</dbReference>
<evidence type="ECO:0000256" key="17">
    <source>
        <dbReference type="ARBA" id="ARBA00041345"/>
    </source>
</evidence>
<evidence type="ECO:0000256" key="10">
    <source>
        <dbReference type="ARBA" id="ARBA00022967"/>
    </source>
</evidence>
<dbReference type="InterPro" id="IPR003439">
    <property type="entry name" value="ABC_transporter-like_ATP-bd"/>
</dbReference>
<feature type="transmembrane region" description="Helical" evidence="24">
    <location>
        <begin position="358"/>
        <end position="380"/>
    </location>
</feature>
<evidence type="ECO:0000256" key="11">
    <source>
        <dbReference type="ARBA" id="ARBA00022989"/>
    </source>
</evidence>
<dbReference type="InterPro" id="IPR056227">
    <property type="entry name" value="TMD0_ABC"/>
</dbReference>
<dbReference type="InterPro" id="IPR003593">
    <property type="entry name" value="AAA+_ATPase"/>
</dbReference>
<feature type="transmembrane region" description="Helical" evidence="24">
    <location>
        <begin position="91"/>
        <end position="109"/>
    </location>
</feature>
<keyword evidence="8" id="KW-0547">Nucleotide-binding</keyword>
<dbReference type="PROSITE" id="PS50893">
    <property type="entry name" value="ABC_TRANSPORTER_2"/>
    <property type="match status" value="2"/>
</dbReference>
<keyword evidence="10" id="KW-1278">Translocase</keyword>
<sequence length="1415" mass="159125">MLTVMYSCEENPDFTQCFQNTVLVWIPCIYLWVCFPVYFLYLRFHDRGYIQMSNLNKAKTALGLILWIVCWADLFYSFWERSQNIFRAPFFLIRPTVLGITMLLATFLIQYERIKGVQSSGVMTIFWLISLSCATVVFRSKIIYALNMGAEVDAFRYVTFCIYFVLLFVQLILCCFPERPPLFSETVNDPNPCPEFSASFLSRITFWWITGLMVQGYRRPLEAKDLWSLNKEDKSEEIVPSLARNWAKEWAKTKSVLSKFGACMTHITLLINFVNNKAAPNWQGYFYTVLLFVCACLQTLILHQYFHICFVTGMRLKTAIVGVIYRKALVITNSARKTSTVGEIVNLMSVDAQRFMDLATYINMIWSAPLQVILALYLLWQNLGPSVLAGVAVMILLVPINAVMAMKTKTYQVAQMKSKDNRIKLMNEILNGIKVLKLYAWELAFREKVLEIRQKELKVLKKSAYLAAMATFTWVCAPFLVALSTFAVYVTIDKNNILDAQKAFVSLALFNILRFPLNMLPMVISSIVEASVSLKRLRVFLSHEELDPESIIRGPITEGCIVVKNATFSWSRNDPPSLNSINFTVPEGSLVAVVGQVGCGKSSLLSALLGEMDKKEGYVVVKGSVAYVPQQAWVQNATLEDNIIFGREMNESRYKRVIEACALLPDIEILPTGDKTEIGEKGVNLSGGQKQRVSLARAVYCNADVYLFDDPLSAVDAHVGKHIFEKVIGPKGILKNKTRVLVTHAINYLPQMDSILVMCDGEISEMGSYQELLKQDGAFAEFLRTYANAEQSMENNGKLTNKFLWDKLVCVMHNAIAHQLEPHGQPVPKQQFLPPPPPPPAPPVIVKATVYWDYMKAIGLFISFLSILLFMCNHIASLASNYWLSLWTDDPVINGTQQYTNVRLGVYGALGISQGLLGVAVFGYSMVVSIGGIFASRHLHLNLLHNVLRSPMSFFERTPSGNLVNRFSKEIDTIDSTIPPIIKMFMGSTFNVIGACIIILLATPIAAVIIPPLGLIYLFVQRFYVATSRQLKRLESVSRSPVYSHFNETLLGVSVIRAFEEQKRFIKQNDMKVDENQKAYYPSIVANRWLAVRLEYVGNCIVLFAALFAVMARNKLSAGLVGLSVSYSLQITAYLNWLVRMSSELETNIVAVERVKEYAEMEKECPVLSTWPEEGKVEFRGYGLRYRADMDLVLKNINVTINGGEKIGIVGRTGAGKSSLTLGLFRINEAAEGEIIIDGINIAKIGLHDLRFKITIIPQDPILFSGSLRMNLDPFDQHSDEDIWRSLELAHLKNFVSSLPDKLNHECAEGGENLSVGQRQLVCLARALLRKSKILVLDEATAAVDLETDKLIQSTIKSQFEECTVLTIAHRLNTIMDYTRVLVLDRGEVVECGSPDHLLQEKGIFYSMAKDSGLV</sequence>
<evidence type="ECO:0000256" key="19">
    <source>
        <dbReference type="ARBA" id="ARBA00042274"/>
    </source>
</evidence>
<evidence type="ECO:0000256" key="2">
    <source>
        <dbReference type="ARBA" id="ARBA00009726"/>
    </source>
</evidence>
<dbReference type="EC" id="7.6.2.3" evidence="14"/>
<evidence type="ECO:0000256" key="18">
    <source>
        <dbReference type="ARBA" id="ARBA00041913"/>
    </source>
</evidence>
<feature type="transmembrane region" description="Helical" evidence="24">
    <location>
        <begin position="992"/>
        <end position="1020"/>
    </location>
</feature>
<evidence type="ECO:0000256" key="12">
    <source>
        <dbReference type="ARBA" id="ARBA00023055"/>
    </source>
</evidence>
<dbReference type="SMART" id="SM00382">
    <property type="entry name" value="AAA"/>
    <property type="match status" value="2"/>
</dbReference>
<comment type="catalytic activity">
    <reaction evidence="21">
        <text>leukotriene C4(in) + ATP + H2O = leukotriene C4(out) + ADP + phosphate + H(+)</text>
        <dbReference type="Rhea" id="RHEA:38963"/>
        <dbReference type="ChEBI" id="CHEBI:15377"/>
        <dbReference type="ChEBI" id="CHEBI:15378"/>
        <dbReference type="ChEBI" id="CHEBI:30616"/>
        <dbReference type="ChEBI" id="CHEBI:43474"/>
        <dbReference type="ChEBI" id="CHEBI:57973"/>
        <dbReference type="ChEBI" id="CHEBI:456216"/>
    </reaction>
    <physiologicalReaction direction="left-to-right" evidence="21">
        <dbReference type="Rhea" id="RHEA:38964"/>
    </physiologicalReaction>
</comment>
<dbReference type="GO" id="GO:0005524">
    <property type="term" value="F:ATP binding"/>
    <property type="evidence" value="ECO:0007669"/>
    <property type="project" value="UniProtKB-KW"/>
</dbReference>
<comment type="similarity">
    <text evidence="2">Belongs to the ABC transporter superfamily. ABCC family. Conjugate transporter (TC 3.A.1.208) subfamily.</text>
</comment>
<evidence type="ECO:0000256" key="16">
    <source>
        <dbReference type="ARBA" id="ARBA00041009"/>
    </source>
</evidence>
<dbReference type="CDD" id="cd03250">
    <property type="entry name" value="ABCC_MRP_domain1"/>
    <property type="match status" value="1"/>
</dbReference>
<feature type="transmembrane region" description="Helical" evidence="24">
    <location>
        <begin position="386"/>
        <end position="406"/>
    </location>
</feature>
<dbReference type="CDD" id="cd18603">
    <property type="entry name" value="ABC_6TM_MRP1_2_3_6_D2_like"/>
    <property type="match status" value="1"/>
</dbReference>
<dbReference type="InterPro" id="IPR027417">
    <property type="entry name" value="P-loop_NTPase"/>
</dbReference>
<feature type="transmembrane region" description="Helical" evidence="24">
    <location>
        <begin position="61"/>
        <end position="79"/>
    </location>
</feature>
<evidence type="ECO:0000256" key="4">
    <source>
        <dbReference type="ARBA" id="ARBA00022448"/>
    </source>
</evidence>
<dbReference type="GO" id="GO:0006869">
    <property type="term" value="P:lipid transport"/>
    <property type="evidence" value="ECO:0007669"/>
    <property type="project" value="UniProtKB-KW"/>
</dbReference>
<feature type="transmembrane region" description="Helical" evidence="24">
    <location>
        <begin position="286"/>
        <end position="306"/>
    </location>
</feature>
<comment type="catalytic activity">
    <reaction evidence="20">
        <text>sphing-4-enine 1-phosphate(in) + ATP + H2O = sphing-4-enine 1-phosphate(out) + ADP + phosphate + H(+)</text>
        <dbReference type="Rhea" id="RHEA:38951"/>
        <dbReference type="ChEBI" id="CHEBI:15377"/>
        <dbReference type="ChEBI" id="CHEBI:15378"/>
        <dbReference type="ChEBI" id="CHEBI:30616"/>
        <dbReference type="ChEBI" id="CHEBI:43474"/>
        <dbReference type="ChEBI" id="CHEBI:60119"/>
        <dbReference type="ChEBI" id="CHEBI:456216"/>
    </reaction>
    <physiologicalReaction direction="left-to-right" evidence="20">
        <dbReference type="Rhea" id="RHEA:38952"/>
    </physiologicalReaction>
</comment>
<keyword evidence="6 24" id="KW-0812">Transmembrane</keyword>
<comment type="catalytic activity">
    <reaction evidence="23">
        <text>2',3'-cGAMP(in) + ATP + H2O = 2',3'-cGAMP(out) + ADP + phosphate + H(+)</text>
        <dbReference type="Rhea" id="RHEA:74887"/>
        <dbReference type="ChEBI" id="CHEBI:15377"/>
        <dbReference type="ChEBI" id="CHEBI:15378"/>
        <dbReference type="ChEBI" id="CHEBI:30616"/>
        <dbReference type="ChEBI" id="CHEBI:43474"/>
        <dbReference type="ChEBI" id="CHEBI:143093"/>
        <dbReference type="ChEBI" id="CHEBI:456216"/>
    </reaction>
</comment>
<feature type="domain" description="ABC transporter" evidence="25">
    <location>
        <begin position="561"/>
        <end position="785"/>
    </location>
</feature>
<keyword evidence="4" id="KW-0813">Transport</keyword>
<evidence type="ECO:0000256" key="1">
    <source>
        <dbReference type="ARBA" id="ARBA00004651"/>
    </source>
</evidence>
<keyword evidence="13 24" id="KW-0472">Membrane</keyword>
<feature type="transmembrane region" description="Helical" evidence="24">
    <location>
        <begin position="1118"/>
        <end position="1139"/>
    </location>
</feature>
<evidence type="ECO:0000256" key="24">
    <source>
        <dbReference type="SAM" id="Phobius"/>
    </source>
</evidence>
<evidence type="ECO:0000256" key="23">
    <source>
        <dbReference type="ARBA" id="ARBA00048171"/>
    </source>
</evidence>
<feature type="transmembrane region" description="Helical" evidence="24">
    <location>
        <begin position="504"/>
        <end position="528"/>
    </location>
</feature>
<dbReference type="InterPro" id="IPR050173">
    <property type="entry name" value="ABC_transporter_C-like"/>
</dbReference>
<evidence type="ECO:0000256" key="13">
    <source>
        <dbReference type="ARBA" id="ARBA00023136"/>
    </source>
</evidence>
<dbReference type="PROSITE" id="PS00211">
    <property type="entry name" value="ABC_TRANSPORTER_1"/>
    <property type="match status" value="2"/>
</dbReference>
<dbReference type="EC" id="7.6.2.2" evidence="3"/>
<feature type="domain" description="ABC transmembrane type-1" evidence="26">
    <location>
        <begin position="864"/>
        <end position="1147"/>
    </location>
</feature>
<keyword evidence="9" id="KW-0067">ATP-binding</keyword>
<evidence type="ECO:0000256" key="5">
    <source>
        <dbReference type="ARBA" id="ARBA00022475"/>
    </source>
</evidence>
<dbReference type="Gene3D" id="3.40.50.300">
    <property type="entry name" value="P-loop containing nucleotide triphosphate hydrolases"/>
    <property type="match status" value="2"/>
</dbReference>
<evidence type="ECO:0000256" key="20">
    <source>
        <dbReference type="ARBA" id="ARBA00047354"/>
    </source>
</evidence>
<protein>
    <recommendedName>
        <fullName evidence="16">Multidrug resistance-associated protein 1</fullName>
        <ecNumber evidence="3">7.6.2.2</ecNumber>
        <ecNumber evidence="14">7.6.2.3</ecNumber>
    </recommendedName>
    <alternativeName>
        <fullName evidence="19">ATP-binding cassette sub-family C member 1</fullName>
    </alternativeName>
    <alternativeName>
        <fullName evidence="18">Glutathione-S-conjugate-translocating ATPase ABCC1</fullName>
    </alternativeName>
    <alternativeName>
        <fullName evidence="17">Leukotriene C(4) transporter</fullName>
    </alternativeName>
</protein>
<dbReference type="GO" id="GO:0008559">
    <property type="term" value="F:ABC-type xenobiotic transporter activity"/>
    <property type="evidence" value="ECO:0007669"/>
    <property type="project" value="UniProtKB-EC"/>
</dbReference>
<feature type="transmembrane region" description="Helical" evidence="24">
    <location>
        <begin position="154"/>
        <end position="176"/>
    </location>
</feature>
<dbReference type="SUPFAM" id="SSF52540">
    <property type="entry name" value="P-loop containing nucleoside triphosphate hydrolases"/>
    <property type="match status" value="2"/>
</dbReference>
<evidence type="ECO:0000256" key="9">
    <source>
        <dbReference type="ARBA" id="ARBA00022840"/>
    </source>
</evidence>
<dbReference type="GO" id="GO:0016887">
    <property type="term" value="F:ATP hydrolysis activity"/>
    <property type="evidence" value="ECO:0007669"/>
    <property type="project" value="InterPro"/>
</dbReference>
<dbReference type="SUPFAM" id="SSF90123">
    <property type="entry name" value="ABC transporter transmembrane region"/>
    <property type="match status" value="2"/>
</dbReference>
<feature type="transmembrane region" description="Helical" evidence="24">
    <location>
        <begin position="256"/>
        <end position="274"/>
    </location>
</feature>
<dbReference type="FunFam" id="1.20.1560.10:FF:000007">
    <property type="entry name" value="ATP-binding cassette subfamily C member 1"/>
    <property type="match status" value="1"/>
</dbReference>
<evidence type="ECO:0000256" key="6">
    <source>
        <dbReference type="ARBA" id="ARBA00022692"/>
    </source>
</evidence>
<feature type="domain" description="ABC transmembrane type-1" evidence="26">
    <location>
        <begin position="270"/>
        <end position="529"/>
    </location>
</feature>
<feature type="transmembrane region" description="Helical" evidence="24">
    <location>
        <begin position="464"/>
        <end position="492"/>
    </location>
</feature>
<dbReference type="GO" id="GO:0034634">
    <property type="term" value="F:glutathione transmembrane transporter activity"/>
    <property type="evidence" value="ECO:0007669"/>
    <property type="project" value="TreeGrafter"/>
</dbReference>
<evidence type="ECO:0000256" key="22">
    <source>
        <dbReference type="ARBA" id="ARBA00047576"/>
    </source>
</evidence>
<dbReference type="Pfam" id="PF24357">
    <property type="entry name" value="TMD0_ABC"/>
    <property type="match status" value="1"/>
</dbReference>
<dbReference type="GO" id="GO:0015431">
    <property type="term" value="F:ABC-type glutathione S-conjugate transporter activity"/>
    <property type="evidence" value="ECO:0007669"/>
    <property type="project" value="UniProtKB-EC"/>
</dbReference>